<dbReference type="Proteomes" id="UP000887575">
    <property type="component" value="Unassembled WGS sequence"/>
</dbReference>
<dbReference type="WBParaSite" id="MBELARI_LOCUS17761">
    <property type="protein sequence ID" value="MBELARI_LOCUS17761"/>
    <property type="gene ID" value="MBELARI_LOCUS17761"/>
</dbReference>
<dbReference type="WBParaSite" id="MBELARI_LOCUS2019">
    <property type="protein sequence ID" value="MBELARI_LOCUS2019"/>
    <property type="gene ID" value="MBELARI_LOCUS2019"/>
</dbReference>
<reference evidence="3 4" key="1">
    <citation type="submission" date="2024-02" db="UniProtKB">
        <authorList>
            <consortium name="WormBaseParasite"/>
        </authorList>
    </citation>
    <scope>IDENTIFICATION</scope>
</reference>
<sequence length="139" mass="16126">MTRLIGNFLMFISTAFTLNIDGKILCPNGFQVYKSDFSLYTQKGSEPLYRHSEMNNAEFCVSTEPLQLKRGERLVLNIDYTCRMLSKVCSYSDSMKVPMLLKSPFKPRFEASDEKKIKCGRLKFNPEEIEAKYLMFVHP</sequence>
<evidence type="ECO:0000313" key="3">
    <source>
        <dbReference type="WBParaSite" id="MBELARI_LOCUS17761"/>
    </source>
</evidence>
<evidence type="ECO:0000313" key="4">
    <source>
        <dbReference type="WBParaSite" id="MBELARI_LOCUS2019"/>
    </source>
</evidence>
<protein>
    <submittedName>
        <fullName evidence="3 4">Uncharacterized protein</fullName>
    </submittedName>
</protein>
<feature type="signal peptide" evidence="1">
    <location>
        <begin position="1"/>
        <end position="17"/>
    </location>
</feature>
<feature type="chain" id="PRO_5041856476" evidence="1">
    <location>
        <begin position="18"/>
        <end position="139"/>
    </location>
</feature>
<accession>A0AAF3J5N3</accession>
<evidence type="ECO:0000256" key="1">
    <source>
        <dbReference type="SAM" id="SignalP"/>
    </source>
</evidence>
<keyword evidence="1" id="KW-0732">Signal</keyword>
<proteinExistence type="predicted"/>
<dbReference type="AlphaFoldDB" id="A0AAF3J5N3"/>
<organism evidence="2 3">
    <name type="scientific">Mesorhabditis belari</name>
    <dbReference type="NCBI Taxonomy" id="2138241"/>
    <lineage>
        <taxon>Eukaryota</taxon>
        <taxon>Metazoa</taxon>
        <taxon>Ecdysozoa</taxon>
        <taxon>Nematoda</taxon>
        <taxon>Chromadorea</taxon>
        <taxon>Rhabditida</taxon>
        <taxon>Rhabditina</taxon>
        <taxon>Rhabditomorpha</taxon>
        <taxon>Rhabditoidea</taxon>
        <taxon>Rhabditidae</taxon>
        <taxon>Mesorhabditinae</taxon>
        <taxon>Mesorhabditis</taxon>
    </lineage>
</organism>
<evidence type="ECO:0000313" key="2">
    <source>
        <dbReference type="Proteomes" id="UP000887575"/>
    </source>
</evidence>
<name>A0AAF3J5N3_9BILA</name>
<keyword evidence="2" id="KW-1185">Reference proteome</keyword>